<dbReference type="STRING" id="200361.A0A453NVL8"/>
<protein>
    <recommendedName>
        <fullName evidence="1">Reverse transcriptase zinc-binding domain-containing protein</fullName>
    </recommendedName>
</protein>
<dbReference type="AlphaFoldDB" id="A0A453NVL8"/>
<evidence type="ECO:0000313" key="3">
    <source>
        <dbReference type="Proteomes" id="UP000015105"/>
    </source>
</evidence>
<reference evidence="2" key="3">
    <citation type="journal article" date="2017" name="Nature">
        <title>Genome sequence of the progenitor of the wheat D genome Aegilops tauschii.</title>
        <authorList>
            <person name="Luo M.C."/>
            <person name="Gu Y.Q."/>
            <person name="Puiu D."/>
            <person name="Wang H."/>
            <person name="Twardziok S.O."/>
            <person name="Deal K.R."/>
            <person name="Huo N."/>
            <person name="Zhu T."/>
            <person name="Wang L."/>
            <person name="Wang Y."/>
            <person name="McGuire P.E."/>
            <person name="Liu S."/>
            <person name="Long H."/>
            <person name="Ramasamy R.K."/>
            <person name="Rodriguez J.C."/>
            <person name="Van S.L."/>
            <person name="Yuan L."/>
            <person name="Wang Z."/>
            <person name="Xia Z."/>
            <person name="Xiao L."/>
            <person name="Anderson O.D."/>
            <person name="Ouyang S."/>
            <person name="Liang Y."/>
            <person name="Zimin A.V."/>
            <person name="Pertea G."/>
            <person name="Qi P."/>
            <person name="Bennetzen J.L."/>
            <person name="Dai X."/>
            <person name="Dawson M.W."/>
            <person name="Muller H.G."/>
            <person name="Kugler K."/>
            <person name="Rivarola-Duarte L."/>
            <person name="Spannagl M."/>
            <person name="Mayer K.F.X."/>
            <person name="Lu F.H."/>
            <person name="Bevan M.W."/>
            <person name="Leroy P."/>
            <person name="Li P."/>
            <person name="You F.M."/>
            <person name="Sun Q."/>
            <person name="Liu Z."/>
            <person name="Lyons E."/>
            <person name="Wicker T."/>
            <person name="Salzberg S.L."/>
            <person name="Devos K.M."/>
            <person name="Dvorak J."/>
        </authorList>
    </citation>
    <scope>NUCLEOTIDE SEQUENCE [LARGE SCALE GENOMIC DNA]</scope>
    <source>
        <strain evidence="2">cv. AL8/78</strain>
    </source>
</reference>
<sequence>MDVPPYFERTDGSTGAQVSKIAPQLYACISKRRRKLRSVSDGLQANAWAHDIHGTPGVHDIGQYIQLWHAVGQTILTTEPDRLLWKWTASRSYSAKSCHQATFEGSLRNPATRPHIPGTSWKFIWKNGAPPRVRFFHWLADQHQCWTADRLARCGLQHHTSYLLCCQSTEMMHHLLLCCPFPKQVWQQMLPWLRMSCTPPDHDTSLLDW</sequence>
<dbReference type="Proteomes" id="UP000015105">
    <property type="component" value="Chromosome 6D"/>
</dbReference>
<reference evidence="2" key="4">
    <citation type="submission" date="2019-03" db="UniProtKB">
        <authorList>
            <consortium name="EnsemblPlants"/>
        </authorList>
    </citation>
    <scope>IDENTIFICATION</scope>
</reference>
<evidence type="ECO:0000259" key="1">
    <source>
        <dbReference type="Pfam" id="PF13966"/>
    </source>
</evidence>
<reference evidence="3" key="2">
    <citation type="journal article" date="2017" name="Nat. Plants">
        <title>The Aegilops tauschii genome reveals multiple impacts of transposons.</title>
        <authorList>
            <person name="Zhao G."/>
            <person name="Zou C."/>
            <person name="Li K."/>
            <person name="Wang K."/>
            <person name="Li T."/>
            <person name="Gao L."/>
            <person name="Zhang X."/>
            <person name="Wang H."/>
            <person name="Yang Z."/>
            <person name="Liu X."/>
            <person name="Jiang W."/>
            <person name="Mao L."/>
            <person name="Kong X."/>
            <person name="Jiao Y."/>
            <person name="Jia J."/>
        </authorList>
    </citation>
    <scope>NUCLEOTIDE SEQUENCE [LARGE SCALE GENOMIC DNA]</scope>
    <source>
        <strain evidence="3">cv. AL8/78</strain>
    </source>
</reference>
<reference evidence="2" key="5">
    <citation type="journal article" date="2021" name="G3 (Bethesda)">
        <title>Aegilops tauschii genome assembly Aet v5.0 features greater sequence contiguity and improved annotation.</title>
        <authorList>
            <person name="Wang L."/>
            <person name="Zhu T."/>
            <person name="Rodriguez J.C."/>
            <person name="Deal K.R."/>
            <person name="Dubcovsky J."/>
            <person name="McGuire P.E."/>
            <person name="Lux T."/>
            <person name="Spannagl M."/>
            <person name="Mayer K.F.X."/>
            <person name="Baldrich P."/>
            <person name="Meyers B.C."/>
            <person name="Huo N."/>
            <person name="Gu Y.Q."/>
            <person name="Zhou H."/>
            <person name="Devos K.M."/>
            <person name="Bennetzen J.L."/>
            <person name="Unver T."/>
            <person name="Budak H."/>
            <person name="Gulick P.J."/>
            <person name="Galiba G."/>
            <person name="Kalapos B."/>
            <person name="Nelson D.R."/>
            <person name="Li P."/>
            <person name="You F.M."/>
            <person name="Luo M.C."/>
            <person name="Dvorak J."/>
        </authorList>
    </citation>
    <scope>NUCLEOTIDE SEQUENCE [LARGE SCALE GENOMIC DNA]</scope>
    <source>
        <strain evidence="2">cv. AL8/78</strain>
    </source>
</reference>
<dbReference type="Pfam" id="PF13966">
    <property type="entry name" value="zf-RVT"/>
    <property type="match status" value="1"/>
</dbReference>
<feature type="domain" description="Reverse transcriptase zinc-binding" evidence="1">
    <location>
        <begin position="94"/>
        <end position="186"/>
    </location>
</feature>
<proteinExistence type="predicted"/>
<organism evidence="2 3">
    <name type="scientific">Aegilops tauschii subsp. strangulata</name>
    <name type="common">Goatgrass</name>
    <dbReference type="NCBI Taxonomy" id="200361"/>
    <lineage>
        <taxon>Eukaryota</taxon>
        <taxon>Viridiplantae</taxon>
        <taxon>Streptophyta</taxon>
        <taxon>Embryophyta</taxon>
        <taxon>Tracheophyta</taxon>
        <taxon>Spermatophyta</taxon>
        <taxon>Magnoliopsida</taxon>
        <taxon>Liliopsida</taxon>
        <taxon>Poales</taxon>
        <taxon>Poaceae</taxon>
        <taxon>BOP clade</taxon>
        <taxon>Pooideae</taxon>
        <taxon>Triticodae</taxon>
        <taxon>Triticeae</taxon>
        <taxon>Triticinae</taxon>
        <taxon>Aegilops</taxon>
    </lineage>
</organism>
<dbReference type="InterPro" id="IPR026960">
    <property type="entry name" value="RVT-Znf"/>
</dbReference>
<dbReference type="EnsemblPlants" id="AET6Gv20500500.1">
    <property type="protein sequence ID" value="AET6Gv20500500.1"/>
    <property type="gene ID" value="AET6Gv20500500"/>
</dbReference>
<accession>A0A453NVL8</accession>
<keyword evidence="3" id="KW-1185">Reference proteome</keyword>
<reference evidence="3" key="1">
    <citation type="journal article" date="2014" name="Science">
        <title>Ancient hybridizations among the ancestral genomes of bread wheat.</title>
        <authorList>
            <consortium name="International Wheat Genome Sequencing Consortium,"/>
            <person name="Marcussen T."/>
            <person name="Sandve S.R."/>
            <person name="Heier L."/>
            <person name="Spannagl M."/>
            <person name="Pfeifer M."/>
            <person name="Jakobsen K.S."/>
            <person name="Wulff B.B."/>
            <person name="Steuernagel B."/>
            <person name="Mayer K.F."/>
            <person name="Olsen O.A."/>
        </authorList>
    </citation>
    <scope>NUCLEOTIDE SEQUENCE [LARGE SCALE GENOMIC DNA]</scope>
    <source>
        <strain evidence="3">cv. AL8/78</strain>
    </source>
</reference>
<evidence type="ECO:0000313" key="2">
    <source>
        <dbReference type="EnsemblPlants" id="AET6Gv20500500.1"/>
    </source>
</evidence>
<dbReference type="Gramene" id="AET6Gv20500500.1">
    <property type="protein sequence ID" value="AET6Gv20500500.1"/>
    <property type="gene ID" value="AET6Gv20500500"/>
</dbReference>
<name>A0A453NVL8_AEGTS</name>